<organism evidence="1 2">
    <name type="scientific">Marinithermofilum abyssi</name>
    <dbReference type="NCBI Taxonomy" id="1571185"/>
    <lineage>
        <taxon>Bacteria</taxon>
        <taxon>Bacillati</taxon>
        <taxon>Bacillota</taxon>
        <taxon>Bacilli</taxon>
        <taxon>Bacillales</taxon>
        <taxon>Thermoactinomycetaceae</taxon>
        <taxon>Marinithermofilum</taxon>
    </lineage>
</organism>
<gene>
    <name evidence="1" type="ORF">GCM10011571_21590</name>
</gene>
<dbReference type="EMBL" id="BMHQ01000007">
    <property type="protein sequence ID" value="GGE19347.1"/>
    <property type="molecule type" value="Genomic_DNA"/>
</dbReference>
<protein>
    <submittedName>
        <fullName evidence="1">Uncharacterized protein</fullName>
    </submittedName>
</protein>
<keyword evidence="2" id="KW-1185">Reference proteome</keyword>
<dbReference type="Proteomes" id="UP000625210">
    <property type="component" value="Unassembled WGS sequence"/>
</dbReference>
<evidence type="ECO:0000313" key="1">
    <source>
        <dbReference type="EMBL" id="GGE19347.1"/>
    </source>
</evidence>
<sequence>MLLYPEEYDRFAELVRQAVILEVLERVLVLDCARVGQLPVKMQRPLKRLWMKTLGRVQEDLAGCRRELNRCGGKIIAVRQLPDAREVQAKFRGFLYTQFYVNEIIRNECEEILWNYWSGSGKSSRQQSFHEGSH</sequence>
<proteinExistence type="predicted"/>
<evidence type="ECO:0000313" key="2">
    <source>
        <dbReference type="Proteomes" id="UP000625210"/>
    </source>
</evidence>
<dbReference type="RefSeq" id="WP_188647903.1">
    <property type="nucleotide sequence ID" value="NZ_BMHQ01000007.1"/>
</dbReference>
<dbReference type="InterPro" id="IPR058600">
    <property type="entry name" value="YhjD-like"/>
</dbReference>
<reference evidence="1" key="2">
    <citation type="submission" date="2020-09" db="EMBL/GenBank/DDBJ databases">
        <authorList>
            <person name="Sun Q."/>
            <person name="Zhou Y."/>
        </authorList>
    </citation>
    <scope>NUCLEOTIDE SEQUENCE</scope>
    <source>
        <strain evidence="1">CGMCC 1.15179</strain>
    </source>
</reference>
<reference evidence="1" key="1">
    <citation type="journal article" date="2014" name="Int. J. Syst. Evol. Microbiol.">
        <title>Complete genome sequence of Corynebacterium casei LMG S-19264T (=DSM 44701T), isolated from a smear-ripened cheese.</title>
        <authorList>
            <consortium name="US DOE Joint Genome Institute (JGI-PGF)"/>
            <person name="Walter F."/>
            <person name="Albersmeier A."/>
            <person name="Kalinowski J."/>
            <person name="Ruckert C."/>
        </authorList>
    </citation>
    <scope>NUCLEOTIDE SEQUENCE</scope>
    <source>
        <strain evidence="1">CGMCC 1.15179</strain>
    </source>
</reference>
<dbReference type="AlphaFoldDB" id="A0A8J2VFD5"/>
<accession>A0A8J2VFD5</accession>
<comment type="caution">
    <text evidence="1">The sequence shown here is derived from an EMBL/GenBank/DDBJ whole genome shotgun (WGS) entry which is preliminary data.</text>
</comment>
<dbReference type="Pfam" id="PF26325">
    <property type="entry name" value="YhjD"/>
    <property type="match status" value="1"/>
</dbReference>
<name>A0A8J2VFD5_9BACL</name>